<dbReference type="InterPro" id="IPR023196">
    <property type="entry name" value="Phosducin_N_dom_sf"/>
</dbReference>
<keyword evidence="2" id="KW-0597">Phosphoprotein</keyword>
<dbReference type="RefSeq" id="XP_029642640.2">
    <property type="nucleotide sequence ID" value="XM_029786780.2"/>
</dbReference>
<evidence type="ECO:0000313" key="3">
    <source>
        <dbReference type="Proteomes" id="UP000515154"/>
    </source>
</evidence>
<dbReference type="PANTHER" id="PTHR46052">
    <property type="entry name" value="PHOSDUCIN-LIKE PROTEIN"/>
    <property type="match status" value="1"/>
</dbReference>
<comment type="similarity">
    <text evidence="1">Belongs to the phosducin family.</text>
</comment>
<dbReference type="InterPro" id="IPR036249">
    <property type="entry name" value="Thioredoxin-like_sf"/>
</dbReference>
<sequence length="362" mass="41881">MSRMLNVIPEPEIDITFLTGSEASTYKHSPLVLSVFTKFLPTFDSFIHFTIFINMSLTLDDKLLGEKTHYYCSSSEEEEEEEENDLGDEESGTGRSIREPTFIPEPEIKEYEGRCTNTGVKGVINDWRQFKKLETEKRHEQERERQALAKKLTLTCRSHLDDEKEEEKDNRFMQDIEKELEDLEDEFIKEYRRRRLEEMRKQLDNIPKFGKVINLASNNFVDSIDKENPNVTIIVHIFENNKEACEAMDGCLLCLSQEYPTIKFCRISARDAKLSHRFSTEGVPALLIYKGGEMIGNFIALSKEFGEDFYATDIESFLQEHGFLPNSNSVDAVIKASKTVRESESPVFDDSDNENSDFDVDY</sequence>
<protein>
    <submittedName>
        <fullName evidence="4">Phosducin-like protein</fullName>
    </submittedName>
</protein>
<dbReference type="PRINTS" id="PR00677">
    <property type="entry name" value="PHOSDUCIN"/>
</dbReference>
<dbReference type="InterPro" id="IPR024253">
    <property type="entry name" value="Phosducin_thioredoxin-like_dom"/>
</dbReference>
<dbReference type="CDD" id="cd02987">
    <property type="entry name" value="Phd_like_Phd"/>
    <property type="match status" value="1"/>
</dbReference>
<evidence type="ECO:0000313" key="4">
    <source>
        <dbReference type="RefSeq" id="XP_029642640.2"/>
    </source>
</evidence>
<accession>A0A6P7SWK1</accession>
<name>A0A6P7SWK1_9MOLL</name>
<dbReference type="KEGG" id="osn:115217159"/>
<evidence type="ECO:0000256" key="2">
    <source>
        <dbReference type="ARBA" id="ARBA00022553"/>
    </source>
</evidence>
<dbReference type="InterPro" id="IPR051499">
    <property type="entry name" value="Phosducin-like_reg"/>
</dbReference>
<proteinExistence type="inferred from homology"/>
<dbReference type="InterPro" id="IPR001200">
    <property type="entry name" value="Phosducin"/>
</dbReference>
<gene>
    <name evidence="4" type="primary">LOC115217159</name>
</gene>
<dbReference type="Pfam" id="PF02114">
    <property type="entry name" value="Phosducin"/>
    <property type="match status" value="1"/>
</dbReference>
<dbReference type="SUPFAM" id="SSF52833">
    <property type="entry name" value="Thioredoxin-like"/>
    <property type="match status" value="1"/>
</dbReference>
<dbReference type="Gene3D" id="3.40.30.10">
    <property type="entry name" value="Glutaredoxin"/>
    <property type="match status" value="1"/>
</dbReference>
<dbReference type="PANTHER" id="PTHR46052:SF1">
    <property type="entry name" value="PHOSDUCIN-LIKE PROTEIN"/>
    <property type="match status" value="1"/>
</dbReference>
<reference evidence="4" key="1">
    <citation type="submission" date="2025-08" db="UniProtKB">
        <authorList>
            <consortium name="RefSeq"/>
        </authorList>
    </citation>
    <scope>IDENTIFICATION</scope>
</reference>
<keyword evidence="3" id="KW-1185">Reference proteome</keyword>
<evidence type="ECO:0000256" key="1">
    <source>
        <dbReference type="ARBA" id="ARBA00009686"/>
    </source>
</evidence>
<organism evidence="3 4">
    <name type="scientific">Octopus sinensis</name>
    <name type="common">East Asian common octopus</name>
    <dbReference type="NCBI Taxonomy" id="2607531"/>
    <lineage>
        <taxon>Eukaryota</taxon>
        <taxon>Metazoa</taxon>
        <taxon>Spiralia</taxon>
        <taxon>Lophotrochozoa</taxon>
        <taxon>Mollusca</taxon>
        <taxon>Cephalopoda</taxon>
        <taxon>Coleoidea</taxon>
        <taxon>Octopodiformes</taxon>
        <taxon>Octopoda</taxon>
        <taxon>Incirrata</taxon>
        <taxon>Octopodidae</taxon>
        <taxon>Octopus</taxon>
    </lineage>
</organism>
<dbReference type="Proteomes" id="UP000515154">
    <property type="component" value="Linkage group LG11"/>
</dbReference>
<dbReference type="GO" id="GO:0008277">
    <property type="term" value="P:regulation of G protein-coupled receptor signaling pathway"/>
    <property type="evidence" value="ECO:0007669"/>
    <property type="project" value="InterPro"/>
</dbReference>
<dbReference type="AlphaFoldDB" id="A0A6P7SWK1"/>
<dbReference type="Gene3D" id="1.10.168.10">
    <property type="entry name" value="Phosducin, domain 2"/>
    <property type="match status" value="1"/>
</dbReference>